<evidence type="ECO:0000313" key="1">
    <source>
        <dbReference type="EMBL" id="KHM94917.1"/>
    </source>
</evidence>
<dbReference type="EMBL" id="JSYJ01000052">
    <property type="protein sequence ID" value="KHM94917.1"/>
    <property type="molecule type" value="Genomic_DNA"/>
</dbReference>
<proteinExistence type="predicted"/>
<accession>A0AAJ0IZ72</accession>
<sequence>MGKGVTRAAGAAGDEEGSGVALPVAAVSGAWGEECIWWVSSPVVVVGSGNAVALPGLASHAGRNCGQVNVHRYVRRYR</sequence>
<name>A0AAJ0IZ72_9XANT</name>
<dbReference type="AlphaFoldDB" id="A0AAJ0IZ72"/>
<evidence type="ECO:0000313" key="2">
    <source>
        <dbReference type="Proteomes" id="UP000030969"/>
    </source>
</evidence>
<organism evidence="1 2">
    <name type="scientific">Xanthomonas vesicatoria</name>
    <dbReference type="NCBI Taxonomy" id="56460"/>
    <lineage>
        <taxon>Bacteria</taxon>
        <taxon>Pseudomonadati</taxon>
        <taxon>Pseudomonadota</taxon>
        <taxon>Gammaproteobacteria</taxon>
        <taxon>Lysobacterales</taxon>
        <taxon>Lysobacteraceae</taxon>
        <taxon>Xanthomonas</taxon>
    </lineage>
</organism>
<reference evidence="1 2" key="1">
    <citation type="submission" date="2014-11" db="EMBL/GenBank/DDBJ databases">
        <title>Draft Genome Sequences of Xanthomonas vesicatoria Strains from the Balkan Peninsula.</title>
        <authorList>
            <person name="Vancheva T."/>
            <person name="Lefeuvre P."/>
            <person name="Bogatzevska N."/>
            <person name="Moncheva P."/>
            <person name="Koebnik R."/>
        </authorList>
    </citation>
    <scope>NUCLEOTIDE SEQUENCE [LARGE SCALE GENOMIC DNA]</scope>
    <source>
        <strain evidence="1 2">53M</strain>
    </source>
</reference>
<comment type="caution">
    <text evidence="1">The sequence shown here is derived from an EMBL/GenBank/DDBJ whole genome shotgun (WGS) entry which is preliminary data.</text>
</comment>
<dbReference type="Proteomes" id="UP000030969">
    <property type="component" value="Unassembled WGS sequence"/>
</dbReference>
<gene>
    <name evidence="1" type="ORF">OR61_10485</name>
</gene>
<protein>
    <submittedName>
        <fullName evidence="1">Uncharacterized protein</fullName>
    </submittedName>
</protein>